<keyword evidence="1" id="KW-0175">Coiled coil</keyword>
<protein>
    <submittedName>
        <fullName evidence="2">Uncharacterized protein</fullName>
    </submittedName>
</protein>
<name>A0ABT2H1B7_9MICO</name>
<dbReference type="EMBL" id="JANLCJ010000002">
    <property type="protein sequence ID" value="MCS5733739.1"/>
    <property type="molecule type" value="Genomic_DNA"/>
</dbReference>
<proteinExistence type="predicted"/>
<keyword evidence="3" id="KW-1185">Reference proteome</keyword>
<gene>
    <name evidence="2" type="ORF">N1032_08305</name>
</gene>
<reference evidence="2" key="1">
    <citation type="submission" date="2022-08" db="EMBL/GenBank/DDBJ databases">
        <authorList>
            <person name="Deng Y."/>
            <person name="Han X.-F."/>
            <person name="Zhang Y.-Q."/>
        </authorList>
    </citation>
    <scope>NUCLEOTIDE SEQUENCE</scope>
    <source>
        <strain evidence="2">CPCC 203386</strain>
    </source>
</reference>
<dbReference type="RefSeq" id="WP_259538554.1">
    <property type="nucleotide sequence ID" value="NZ_JANLCJ010000002.1"/>
</dbReference>
<feature type="coiled-coil region" evidence="1">
    <location>
        <begin position="31"/>
        <end position="58"/>
    </location>
</feature>
<evidence type="ECO:0000256" key="1">
    <source>
        <dbReference type="SAM" id="Coils"/>
    </source>
</evidence>
<evidence type="ECO:0000313" key="3">
    <source>
        <dbReference type="Proteomes" id="UP001165586"/>
    </source>
</evidence>
<accession>A0ABT2H1B7</accession>
<organism evidence="2 3">
    <name type="scientific">Herbiconiux daphne</name>
    <dbReference type="NCBI Taxonomy" id="2970914"/>
    <lineage>
        <taxon>Bacteria</taxon>
        <taxon>Bacillati</taxon>
        <taxon>Actinomycetota</taxon>
        <taxon>Actinomycetes</taxon>
        <taxon>Micrococcales</taxon>
        <taxon>Microbacteriaceae</taxon>
        <taxon>Herbiconiux</taxon>
    </lineage>
</organism>
<dbReference type="Proteomes" id="UP001165586">
    <property type="component" value="Unassembled WGS sequence"/>
</dbReference>
<sequence>MAQEYIAVALGTPRDRVEVDLVIDAVGDVDVEARLSQIARTKDEAAALEQQARAETVALARSLAAEHVPVRDIGAMLKVSFQRAHQLLHDGEHTKRAS</sequence>
<evidence type="ECO:0000313" key="2">
    <source>
        <dbReference type="EMBL" id="MCS5733739.1"/>
    </source>
</evidence>
<comment type="caution">
    <text evidence="2">The sequence shown here is derived from an EMBL/GenBank/DDBJ whole genome shotgun (WGS) entry which is preliminary data.</text>
</comment>